<feature type="domain" description="DUF3048" evidence="3">
    <location>
        <begin position="55"/>
        <end position="175"/>
    </location>
</feature>
<reference evidence="5 6" key="1">
    <citation type="submission" date="2020-08" db="EMBL/GenBank/DDBJ databases">
        <title>Sequencing the genomes of 1000 actinobacteria strains.</title>
        <authorList>
            <person name="Klenk H.-P."/>
        </authorList>
    </citation>
    <scope>NUCLEOTIDE SEQUENCE [LARGE SCALE GENOMIC DNA]</scope>
    <source>
        <strain evidence="5 6">DSM 45258</strain>
    </source>
</reference>
<dbReference type="Gene3D" id="3.50.90.10">
    <property type="entry name" value="YerB-like"/>
    <property type="match status" value="1"/>
</dbReference>
<dbReference type="SUPFAM" id="SSF159774">
    <property type="entry name" value="YerB-like"/>
    <property type="match status" value="1"/>
</dbReference>
<dbReference type="EMBL" id="JACHWS010000001">
    <property type="protein sequence ID" value="MBB3036830.1"/>
    <property type="molecule type" value="Genomic_DNA"/>
</dbReference>
<dbReference type="PROSITE" id="PS51257">
    <property type="entry name" value="PROKAR_LIPOPROTEIN"/>
    <property type="match status" value="1"/>
</dbReference>
<evidence type="ECO:0000313" key="5">
    <source>
        <dbReference type="EMBL" id="MBB3036830.1"/>
    </source>
</evidence>
<evidence type="ECO:0000259" key="4">
    <source>
        <dbReference type="Pfam" id="PF17479"/>
    </source>
</evidence>
<dbReference type="Proteomes" id="UP000567922">
    <property type="component" value="Unassembled WGS sequence"/>
</dbReference>
<dbReference type="RefSeq" id="WP_083962502.1">
    <property type="nucleotide sequence ID" value="NZ_BDDI01000019.1"/>
</dbReference>
<dbReference type="InterPro" id="IPR023158">
    <property type="entry name" value="YerB-like_sf"/>
</dbReference>
<dbReference type="AlphaFoldDB" id="A0A839RK45"/>
<feature type="compositionally biased region" description="Pro residues" evidence="1">
    <location>
        <begin position="45"/>
        <end position="56"/>
    </location>
</feature>
<gene>
    <name evidence="5" type="ORF">FHU29_001264</name>
</gene>
<protein>
    <recommendedName>
        <fullName evidence="7">DUF3048 domain-containing protein</fullName>
    </recommendedName>
</protein>
<evidence type="ECO:0008006" key="7">
    <source>
        <dbReference type="Google" id="ProtNLM"/>
    </source>
</evidence>
<dbReference type="OrthoDB" id="9779102at2"/>
<dbReference type="InterPro" id="IPR035328">
    <property type="entry name" value="DUF3048_C"/>
</dbReference>
<feature type="chain" id="PRO_5039224260" description="DUF3048 domain-containing protein" evidence="2">
    <location>
        <begin position="26"/>
        <end position="316"/>
    </location>
</feature>
<comment type="caution">
    <text evidence="5">The sequence shown here is derived from an EMBL/GenBank/DDBJ whole genome shotgun (WGS) entry which is preliminary data.</text>
</comment>
<organism evidence="5 6">
    <name type="scientific">Hoyosella altamirensis</name>
    <dbReference type="NCBI Taxonomy" id="616997"/>
    <lineage>
        <taxon>Bacteria</taxon>
        <taxon>Bacillati</taxon>
        <taxon>Actinomycetota</taxon>
        <taxon>Actinomycetes</taxon>
        <taxon>Mycobacteriales</taxon>
        <taxon>Hoyosellaceae</taxon>
        <taxon>Hoyosella</taxon>
    </lineage>
</organism>
<sequence>MHMMFTRRRRTGLTAVCAAAALALAACGGPAEEPPRPTPTQTTPAPEPPPPPPPDPVTAVKIDNVRQARPQTGLSLADIIYVEPVEYGLTRLLAVYSTEVPDAVGPVRSARITDIELLAQFGEPVFAYSGAAPHVLDALNATPIISATEAGARGAFYREPSRGAPHNLYLRPAQLPPPGQAPDIPVMVTGPGPENGVPSPEYRAQYETALYDFTWSEENQQWMISVDGSPMETTDAGQASTPNVVIQEVDVRIEPAGSPVAATVGEGAATVLRDGLRYDGRWTRPSPSEPTRYVSNEGEELPVGEGTVWVLLVPAQ</sequence>
<evidence type="ECO:0000259" key="3">
    <source>
        <dbReference type="Pfam" id="PF11258"/>
    </source>
</evidence>
<name>A0A839RK45_9ACTN</name>
<keyword evidence="6" id="KW-1185">Reference proteome</keyword>
<dbReference type="Pfam" id="PF17479">
    <property type="entry name" value="DUF3048_C"/>
    <property type="match status" value="1"/>
</dbReference>
<feature type="signal peptide" evidence="2">
    <location>
        <begin position="1"/>
        <end position="25"/>
    </location>
</feature>
<evidence type="ECO:0000313" key="6">
    <source>
        <dbReference type="Proteomes" id="UP000567922"/>
    </source>
</evidence>
<evidence type="ECO:0000256" key="1">
    <source>
        <dbReference type="SAM" id="MobiDB-lite"/>
    </source>
</evidence>
<keyword evidence="2" id="KW-0732">Signal</keyword>
<feature type="region of interest" description="Disordered" evidence="1">
    <location>
        <begin position="28"/>
        <end position="56"/>
    </location>
</feature>
<dbReference type="Pfam" id="PF11258">
    <property type="entry name" value="DUF3048"/>
    <property type="match status" value="1"/>
</dbReference>
<dbReference type="InterPro" id="IPR021416">
    <property type="entry name" value="DUF3048_N"/>
</dbReference>
<proteinExistence type="predicted"/>
<accession>A0A839RK45</accession>
<evidence type="ECO:0000256" key="2">
    <source>
        <dbReference type="SAM" id="SignalP"/>
    </source>
</evidence>
<feature type="domain" description="DUF3048" evidence="4">
    <location>
        <begin position="209"/>
        <end position="310"/>
    </location>
</feature>